<dbReference type="Proteomes" id="UP001057402">
    <property type="component" value="Chromosome 8"/>
</dbReference>
<name>A0ACB9N513_9MYRT</name>
<protein>
    <submittedName>
        <fullName evidence="1">Uncharacterized protein</fullName>
    </submittedName>
</protein>
<proteinExistence type="predicted"/>
<organism evidence="1 2">
    <name type="scientific">Melastoma candidum</name>
    <dbReference type="NCBI Taxonomy" id="119954"/>
    <lineage>
        <taxon>Eukaryota</taxon>
        <taxon>Viridiplantae</taxon>
        <taxon>Streptophyta</taxon>
        <taxon>Embryophyta</taxon>
        <taxon>Tracheophyta</taxon>
        <taxon>Spermatophyta</taxon>
        <taxon>Magnoliopsida</taxon>
        <taxon>eudicotyledons</taxon>
        <taxon>Gunneridae</taxon>
        <taxon>Pentapetalae</taxon>
        <taxon>rosids</taxon>
        <taxon>malvids</taxon>
        <taxon>Myrtales</taxon>
        <taxon>Melastomataceae</taxon>
        <taxon>Melastomatoideae</taxon>
        <taxon>Melastomateae</taxon>
        <taxon>Melastoma</taxon>
    </lineage>
</organism>
<comment type="caution">
    <text evidence="1">The sequence shown here is derived from an EMBL/GenBank/DDBJ whole genome shotgun (WGS) entry which is preliminary data.</text>
</comment>
<reference evidence="2" key="1">
    <citation type="journal article" date="2023" name="Front. Plant Sci.">
        <title>Chromosomal-level genome assembly of Melastoma candidum provides insights into trichome evolution.</title>
        <authorList>
            <person name="Zhong Y."/>
            <person name="Wu W."/>
            <person name="Sun C."/>
            <person name="Zou P."/>
            <person name="Liu Y."/>
            <person name="Dai S."/>
            <person name="Zhou R."/>
        </authorList>
    </citation>
    <scope>NUCLEOTIDE SEQUENCE [LARGE SCALE GENOMIC DNA]</scope>
</reference>
<evidence type="ECO:0000313" key="2">
    <source>
        <dbReference type="Proteomes" id="UP001057402"/>
    </source>
</evidence>
<gene>
    <name evidence="1" type="ORF">MLD38_029475</name>
</gene>
<accession>A0ACB9N513</accession>
<sequence length="168" mass="18605">MVVAAHCYRASRLSQSLHAYRPDYCTVEKAVFDQSGEQPKAAGIVFKDENGNCHHAFQSRNVQSEVIMYSGATGIPQLLLLTGIGPKADLRETQRRWDYKAWVYLESSSKFSQSTDSIRCHHGIGSAEIGQLSTIQPKQRAPEAIKSFDRNKCDLPTRSPATGSSSRS</sequence>
<keyword evidence="2" id="KW-1185">Reference proteome</keyword>
<evidence type="ECO:0000313" key="1">
    <source>
        <dbReference type="EMBL" id="KAI4331275.1"/>
    </source>
</evidence>
<dbReference type="EMBL" id="CM042887">
    <property type="protein sequence ID" value="KAI4331275.1"/>
    <property type="molecule type" value="Genomic_DNA"/>
</dbReference>